<evidence type="ECO:0000313" key="3">
    <source>
        <dbReference type="Proteomes" id="UP000186817"/>
    </source>
</evidence>
<organism evidence="2 3">
    <name type="scientific">Symbiodinium microadriaticum</name>
    <name type="common">Dinoflagellate</name>
    <name type="synonym">Zooxanthella microadriatica</name>
    <dbReference type="NCBI Taxonomy" id="2951"/>
    <lineage>
        <taxon>Eukaryota</taxon>
        <taxon>Sar</taxon>
        <taxon>Alveolata</taxon>
        <taxon>Dinophyceae</taxon>
        <taxon>Suessiales</taxon>
        <taxon>Symbiodiniaceae</taxon>
        <taxon>Symbiodinium</taxon>
    </lineage>
</organism>
<proteinExistence type="predicted"/>
<dbReference type="AlphaFoldDB" id="A0A1Q9ER42"/>
<comment type="caution">
    <text evidence="2">The sequence shown here is derived from an EMBL/GenBank/DDBJ whole genome shotgun (WGS) entry which is preliminary data.</text>
</comment>
<sequence>MFSCICCQDEDSTILITRCESHACGKIPSNDEVQPDEVYTAHFGTQAPGSEPSFCTAVVMAAARVVAAISLTAHHWPCIVRSEDGASLDLLATLAAILTRVKSEAGEYALSLGTYTGNLELALAMSMPRDITRRGVHFESKAPKERSRDVLWHLLPDPAPPSLSGARFRPRRQRSSSSVSEEASCLRAWEDASSTDSTATSTTRSGTGV</sequence>
<accession>A0A1Q9ER42</accession>
<name>A0A1Q9ER42_SYMMI</name>
<dbReference type="Proteomes" id="UP000186817">
    <property type="component" value="Unassembled WGS sequence"/>
</dbReference>
<evidence type="ECO:0000256" key="1">
    <source>
        <dbReference type="SAM" id="MobiDB-lite"/>
    </source>
</evidence>
<dbReference type="EMBL" id="LSRX01000089">
    <property type="protein sequence ID" value="OLQ09848.1"/>
    <property type="molecule type" value="Genomic_DNA"/>
</dbReference>
<evidence type="ECO:0000313" key="2">
    <source>
        <dbReference type="EMBL" id="OLQ09848.1"/>
    </source>
</evidence>
<keyword evidence="3" id="KW-1185">Reference proteome</keyword>
<protein>
    <submittedName>
        <fullName evidence="2">Uncharacterized protein</fullName>
    </submittedName>
</protein>
<gene>
    <name evidence="2" type="ORF">AK812_SmicGene6509</name>
</gene>
<feature type="compositionally biased region" description="Low complexity" evidence="1">
    <location>
        <begin position="175"/>
        <end position="209"/>
    </location>
</feature>
<feature type="region of interest" description="Disordered" evidence="1">
    <location>
        <begin position="162"/>
        <end position="209"/>
    </location>
</feature>
<reference evidence="2 3" key="1">
    <citation type="submission" date="2016-02" db="EMBL/GenBank/DDBJ databases">
        <title>Genome analysis of coral dinoflagellate symbionts highlights evolutionary adaptations to a symbiotic lifestyle.</title>
        <authorList>
            <person name="Aranda M."/>
            <person name="Li Y."/>
            <person name="Liew Y.J."/>
            <person name="Baumgarten S."/>
            <person name="Simakov O."/>
            <person name="Wilson M."/>
            <person name="Piel J."/>
            <person name="Ashoor H."/>
            <person name="Bougouffa S."/>
            <person name="Bajic V.B."/>
            <person name="Ryu T."/>
            <person name="Ravasi T."/>
            <person name="Bayer T."/>
            <person name="Micklem G."/>
            <person name="Kim H."/>
            <person name="Bhak J."/>
            <person name="Lajeunesse T.C."/>
            <person name="Voolstra C.R."/>
        </authorList>
    </citation>
    <scope>NUCLEOTIDE SEQUENCE [LARGE SCALE GENOMIC DNA]</scope>
    <source>
        <strain evidence="2 3">CCMP2467</strain>
    </source>
</reference>